<evidence type="ECO:0000256" key="3">
    <source>
        <dbReference type="ARBA" id="ARBA00022519"/>
    </source>
</evidence>
<dbReference type="GO" id="GO:0016887">
    <property type="term" value="F:ATP hydrolysis activity"/>
    <property type="evidence" value="ECO:0007669"/>
    <property type="project" value="InterPro"/>
</dbReference>
<evidence type="ECO:0000256" key="6">
    <source>
        <dbReference type="ARBA" id="ARBA00022967"/>
    </source>
</evidence>
<keyword evidence="1" id="KW-0813">Transport</keyword>
<dbReference type="PANTHER" id="PTHR42781:SF1">
    <property type="entry name" value="THIAMINE IMPORT ATP-BINDING PROTEIN THIQ"/>
    <property type="match status" value="1"/>
</dbReference>
<name>A0AB39HHK2_9VIBR</name>
<evidence type="ECO:0000313" key="9">
    <source>
        <dbReference type="EMBL" id="XDK25343.1"/>
    </source>
</evidence>
<keyword evidence="2" id="KW-1003">Cell membrane</keyword>
<feature type="domain" description="ABC transporter" evidence="8">
    <location>
        <begin position="6"/>
        <end position="237"/>
    </location>
</feature>
<reference evidence="9" key="1">
    <citation type="submission" date="2024-07" db="EMBL/GenBank/DDBJ databases">
        <title>Genome Analysis of a Potential Novel Vibrio Species Secreting pH- and Thermo-stable Alginate Lyase and its Application in Producing Alginate Oligosaccharides.</title>
        <authorList>
            <person name="Huang H."/>
            <person name="Bao K."/>
        </authorList>
    </citation>
    <scope>NUCLEOTIDE SEQUENCE</scope>
    <source>
        <strain evidence="9">HB236076</strain>
    </source>
</reference>
<keyword evidence="5 9" id="KW-0067">ATP-binding</keyword>
<organism evidence="9">
    <name type="scientific">Vibrio sp. HB236076</name>
    <dbReference type="NCBI Taxonomy" id="3232307"/>
    <lineage>
        <taxon>Bacteria</taxon>
        <taxon>Pseudomonadati</taxon>
        <taxon>Pseudomonadota</taxon>
        <taxon>Gammaproteobacteria</taxon>
        <taxon>Vibrionales</taxon>
        <taxon>Vibrionaceae</taxon>
        <taxon>Vibrio</taxon>
    </lineage>
</organism>
<dbReference type="InterPro" id="IPR017871">
    <property type="entry name" value="ABC_transporter-like_CS"/>
</dbReference>
<dbReference type="InterPro" id="IPR050093">
    <property type="entry name" value="ABC_SmlMolc_Importer"/>
</dbReference>
<dbReference type="GO" id="GO:0016020">
    <property type="term" value="C:membrane"/>
    <property type="evidence" value="ECO:0007669"/>
    <property type="project" value="InterPro"/>
</dbReference>
<dbReference type="PANTHER" id="PTHR42781">
    <property type="entry name" value="SPERMIDINE/PUTRESCINE IMPORT ATP-BINDING PROTEIN POTA"/>
    <property type="match status" value="1"/>
</dbReference>
<evidence type="ECO:0000256" key="1">
    <source>
        <dbReference type="ARBA" id="ARBA00022448"/>
    </source>
</evidence>
<keyword evidence="6" id="KW-1278">Translocase</keyword>
<keyword evidence="4" id="KW-0547">Nucleotide-binding</keyword>
<dbReference type="GO" id="GO:0042626">
    <property type="term" value="F:ATPase-coupled transmembrane transporter activity"/>
    <property type="evidence" value="ECO:0007669"/>
    <property type="project" value="InterPro"/>
</dbReference>
<dbReference type="Pfam" id="PF00005">
    <property type="entry name" value="ABC_tran"/>
    <property type="match status" value="1"/>
</dbReference>
<dbReference type="KEGG" id="vih:AB0763_01465"/>
<dbReference type="GO" id="GO:0071934">
    <property type="term" value="P:thiamine transmembrane transport"/>
    <property type="evidence" value="ECO:0007669"/>
    <property type="project" value="InterPro"/>
</dbReference>
<keyword evidence="7" id="KW-0472">Membrane</keyword>
<keyword evidence="3" id="KW-0997">Cell inner membrane</keyword>
<dbReference type="EMBL" id="CP162601">
    <property type="protein sequence ID" value="XDK25343.1"/>
    <property type="molecule type" value="Genomic_DNA"/>
</dbReference>
<dbReference type="PROSITE" id="PS50893">
    <property type="entry name" value="ABC_TRANSPORTER_2"/>
    <property type="match status" value="1"/>
</dbReference>
<evidence type="ECO:0000256" key="5">
    <source>
        <dbReference type="ARBA" id="ARBA00022840"/>
    </source>
</evidence>
<proteinExistence type="predicted"/>
<evidence type="ECO:0000256" key="7">
    <source>
        <dbReference type="ARBA" id="ARBA00023136"/>
    </source>
</evidence>
<dbReference type="InterPro" id="IPR003593">
    <property type="entry name" value="AAA+_ATPase"/>
</dbReference>
<dbReference type="RefSeq" id="WP_306102185.1">
    <property type="nucleotide sequence ID" value="NZ_CP162601.1"/>
</dbReference>
<evidence type="ECO:0000256" key="2">
    <source>
        <dbReference type="ARBA" id="ARBA00022475"/>
    </source>
</evidence>
<dbReference type="InterPro" id="IPR005968">
    <property type="entry name" value="Thiamine_ABC_ThiQ"/>
</dbReference>
<dbReference type="AlphaFoldDB" id="A0AB39HHK2"/>
<dbReference type="NCBIfam" id="TIGR01277">
    <property type="entry name" value="thiQ"/>
    <property type="match status" value="1"/>
</dbReference>
<sequence length="241" mass="26930">MTHQETPLFSLQQVIYDYQNERFAFDLNLYQGQILALMGPSGAGKSTLLALAAGFISPLSGQVRIDGQDMTRCLPHQRPLAFLFQEHNLFHHLSVADNIALGIHPGLKLSVSEKQAVHEAAKQVGLGERLTRLPEQLSGGQKQRVALARCFVQNKKIWLLDEPFSALDPQLRIEMLELVSRLAKERGVSVVMVTHHLTDARAIASHVAYMSQGQVKVIEPVEHFNQQHSDEAIRRFVQAGE</sequence>
<dbReference type="PROSITE" id="PS00211">
    <property type="entry name" value="ABC_TRANSPORTER_1"/>
    <property type="match status" value="1"/>
</dbReference>
<dbReference type="Gene3D" id="3.40.50.300">
    <property type="entry name" value="P-loop containing nucleotide triphosphate hydrolases"/>
    <property type="match status" value="1"/>
</dbReference>
<accession>A0AB39HHK2</accession>
<evidence type="ECO:0000259" key="8">
    <source>
        <dbReference type="PROSITE" id="PS50893"/>
    </source>
</evidence>
<protein>
    <submittedName>
        <fullName evidence="9">Thiamine ABC transporter ATP-binding protein</fullName>
    </submittedName>
</protein>
<dbReference type="GO" id="GO:0005524">
    <property type="term" value="F:ATP binding"/>
    <property type="evidence" value="ECO:0007669"/>
    <property type="project" value="UniProtKB-KW"/>
</dbReference>
<evidence type="ECO:0000256" key="4">
    <source>
        <dbReference type="ARBA" id="ARBA00022741"/>
    </source>
</evidence>
<dbReference type="InterPro" id="IPR027417">
    <property type="entry name" value="P-loop_NTPase"/>
</dbReference>
<dbReference type="InterPro" id="IPR003439">
    <property type="entry name" value="ABC_transporter-like_ATP-bd"/>
</dbReference>
<dbReference type="SUPFAM" id="SSF52540">
    <property type="entry name" value="P-loop containing nucleoside triphosphate hydrolases"/>
    <property type="match status" value="1"/>
</dbReference>
<dbReference type="SMART" id="SM00382">
    <property type="entry name" value="AAA"/>
    <property type="match status" value="1"/>
</dbReference>
<gene>
    <name evidence="9" type="primary">thiQ</name>
    <name evidence="9" type="ORF">AB0763_01465</name>
</gene>